<protein>
    <recommendedName>
        <fullName evidence="3">YbaB/EbfC family DNA-binding protein</fullName>
    </recommendedName>
</protein>
<sequence>MSESENAPEDAMARDLAEAMKQHLARLGEIVRWQDTAIGRAPSPNLLVKAGWANGKGLTELEISEPAMAMDPAFLAATIRTATGQARRDLLRQAQEMVADLRREAEELLDRLDAIPKVGFTGDARATLLDTRDWWRGYVESLHKLTFSPS</sequence>
<proteinExistence type="predicted"/>
<name>A0ABN3JGB8_9ACTN</name>
<organism evidence="1 2">
    <name type="scientific">Actinomadura vinacea</name>
    <dbReference type="NCBI Taxonomy" id="115336"/>
    <lineage>
        <taxon>Bacteria</taxon>
        <taxon>Bacillati</taxon>
        <taxon>Actinomycetota</taxon>
        <taxon>Actinomycetes</taxon>
        <taxon>Streptosporangiales</taxon>
        <taxon>Thermomonosporaceae</taxon>
        <taxon>Actinomadura</taxon>
    </lineage>
</organism>
<dbReference type="EMBL" id="BAAARW010000019">
    <property type="protein sequence ID" value="GAA2429397.1"/>
    <property type="molecule type" value="Genomic_DNA"/>
</dbReference>
<comment type="caution">
    <text evidence="1">The sequence shown here is derived from an EMBL/GenBank/DDBJ whole genome shotgun (WGS) entry which is preliminary data.</text>
</comment>
<keyword evidence="2" id="KW-1185">Reference proteome</keyword>
<evidence type="ECO:0008006" key="3">
    <source>
        <dbReference type="Google" id="ProtNLM"/>
    </source>
</evidence>
<accession>A0ABN3JGB8</accession>
<dbReference type="Proteomes" id="UP001501231">
    <property type="component" value="Unassembled WGS sequence"/>
</dbReference>
<evidence type="ECO:0000313" key="1">
    <source>
        <dbReference type="EMBL" id="GAA2429397.1"/>
    </source>
</evidence>
<evidence type="ECO:0000313" key="2">
    <source>
        <dbReference type="Proteomes" id="UP001501231"/>
    </source>
</evidence>
<gene>
    <name evidence="1" type="ORF">GCM10010191_48470</name>
</gene>
<reference evidence="1 2" key="1">
    <citation type="journal article" date="2019" name="Int. J. Syst. Evol. Microbiol.">
        <title>The Global Catalogue of Microorganisms (GCM) 10K type strain sequencing project: providing services to taxonomists for standard genome sequencing and annotation.</title>
        <authorList>
            <consortium name="The Broad Institute Genomics Platform"/>
            <consortium name="The Broad Institute Genome Sequencing Center for Infectious Disease"/>
            <person name="Wu L."/>
            <person name="Ma J."/>
        </authorList>
    </citation>
    <scope>NUCLEOTIDE SEQUENCE [LARGE SCALE GENOMIC DNA]</scope>
    <source>
        <strain evidence="1 2">JCM 3325</strain>
    </source>
</reference>
<dbReference type="RefSeq" id="WP_344591825.1">
    <property type="nucleotide sequence ID" value="NZ_BAAARW010000019.1"/>
</dbReference>